<dbReference type="RefSeq" id="WP_091539454.1">
    <property type="nucleotide sequence ID" value="NZ_FONY01000003.1"/>
</dbReference>
<dbReference type="PANTHER" id="PTHR47962">
    <property type="entry name" value="ATP-DEPENDENT HELICASE LHR-RELATED-RELATED"/>
    <property type="match status" value="1"/>
</dbReference>
<keyword evidence="8" id="KW-0413">Isomerase</keyword>
<dbReference type="GO" id="GO:0016887">
    <property type="term" value="F:ATP hydrolysis activity"/>
    <property type="evidence" value="ECO:0007669"/>
    <property type="project" value="TreeGrafter"/>
</dbReference>
<dbReference type="InterPro" id="IPR017170">
    <property type="entry name" value="Lhr-like"/>
</dbReference>
<evidence type="ECO:0000313" key="13">
    <source>
        <dbReference type="Proteomes" id="UP000199513"/>
    </source>
</evidence>
<keyword evidence="1" id="KW-0547">Nucleotide-binding</keyword>
<keyword evidence="13" id="KW-1185">Reference proteome</keyword>
<dbReference type="InterPro" id="IPR027417">
    <property type="entry name" value="P-loop_NTPase"/>
</dbReference>
<feature type="domain" description="Helicase C-terminal" evidence="11">
    <location>
        <begin position="255"/>
        <end position="417"/>
    </location>
</feature>
<evidence type="ECO:0000256" key="1">
    <source>
        <dbReference type="ARBA" id="ARBA00022741"/>
    </source>
</evidence>
<evidence type="ECO:0000256" key="3">
    <source>
        <dbReference type="ARBA" id="ARBA00022801"/>
    </source>
</evidence>
<dbReference type="InterPro" id="IPR013701">
    <property type="entry name" value="Lhr-like_DEAD/DEAH_assoc"/>
</dbReference>
<dbReference type="NCBIfam" id="TIGR04121">
    <property type="entry name" value="DEXH_lig_assoc"/>
    <property type="match status" value="1"/>
</dbReference>
<dbReference type="Gene3D" id="3.40.50.300">
    <property type="entry name" value="P-loop containing nucleotide triphosphate hydrolases"/>
    <property type="match status" value="2"/>
</dbReference>
<dbReference type="InterPro" id="IPR014001">
    <property type="entry name" value="Helicase_ATP-bd"/>
</dbReference>
<dbReference type="SUPFAM" id="SSF52540">
    <property type="entry name" value="P-loop containing nucleoside triphosphate hydrolases"/>
    <property type="match status" value="1"/>
</dbReference>
<gene>
    <name evidence="12" type="ORF">SAMN04488541_100388</name>
</gene>
<evidence type="ECO:0000256" key="2">
    <source>
        <dbReference type="ARBA" id="ARBA00022763"/>
    </source>
</evidence>
<evidence type="ECO:0000256" key="7">
    <source>
        <dbReference type="ARBA" id="ARBA00023204"/>
    </source>
</evidence>
<dbReference type="PROSITE" id="PS51194">
    <property type="entry name" value="HELICASE_CTER"/>
    <property type="match status" value="1"/>
</dbReference>
<dbReference type="AlphaFoldDB" id="A0A1I2BNL3"/>
<keyword evidence="5" id="KW-0067">ATP-binding</keyword>
<dbReference type="GO" id="GO:0004386">
    <property type="term" value="F:helicase activity"/>
    <property type="evidence" value="ECO:0007669"/>
    <property type="project" value="UniProtKB-KW"/>
</dbReference>
<dbReference type="PANTHER" id="PTHR47962:SF3">
    <property type="entry name" value="LARGE ATP-DEPENDENT HELICASE-RELATED PROTEIN"/>
    <property type="match status" value="1"/>
</dbReference>
<dbReference type="GO" id="GO:0003677">
    <property type="term" value="F:DNA binding"/>
    <property type="evidence" value="ECO:0007669"/>
    <property type="project" value="UniProtKB-KW"/>
</dbReference>
<keyword evidence="3" id="KW-0378">Hydrolase</keyword>
<dbReference type="InterPro" id="IPR011545">
    <property type="entry name" value="DEAD/DEAH_box_helicase_dom"/>
</dbReference>
<organism evidence="12 13">
    <name type="scientific">Thermoflexibacter ruber</name>
    <dbReference type="NCBI Taxonomy" id="1003"/>
    <lineage>
        <taxon>Bacteria</taxon>
        <taxon>Pseudomonadati</taxon>
        <taxon>Bacteroidota</taxon>
        <taxon>Cytophagia</taxon>
        <taxon>Cytophagales</taxon>
        <taxon>Thermoflexibacteraceae</taxon>
        <taxon>Thermoflexibacter</taxon>
    </lineage>
</organism>
<evidence type="ECO:0000256" key="8">
    <source>
        <dbReference type="ARBA" id="ARBA00023235"/>
    </source>
</evidence>
<dbReference type="InterPro" id="IPR026362">
    <property type="entry name" value="DEXH_lig_assoc"/>
</dbReference>
<evidence type="ECO:0000256" key="5">
    <source>
        <dbReference type="ARBA" id="ARBA00022840"/>
    </source>
</evidence>
<keyword evidence="7" id="KW-0234">DNA repair</keyword>
<proteinExistence type="inferred from homology"/>
<name>A0A1I2BNL3_9BACT</name>
<dbReference type="InterPro" id="IPR001650">
    <property type="entry name" value="Helicase_C-like"/>
</dbReference>
<dbReference type="SMART" id="SM00487">
    <property type="entry name" value="DEXDc"/>
    <property type="match status" value="1"/>
</dbReference>
<evidence type="ECO:0000313" key="12">
    <source>
        <dbReference type="EMBL" id="SFE57597.1"/>
    </source>
</evidence>
<evidence type="ECO:0000259" key="10">
    <source>
        <dbReference type="PROSITE" id="PS51192"/>
    </source>
</evidence>
<dbReference type="Pfam" id="PF00271">
    <property type="entry name" value="Helicase_C"/>
    <property type="match status" value="1"/>
</dbReference>
<dbReference type="STRING" id="1003.SAMN04488541_100388"/>
<keyword evidence="6" id="KW-0238">DNA-binding</keyword>
<sequence length="831" mass="94411">MKLNEGLAYIHAWFASKSWQMKPFQEECATAYLSGKSGLLNAPTGSGKTYALWLPCLAEAWLNTLKNEKENKQGRGLQILWITPLRALSKDLQKAMQIAVDDLALGWRVGLRTGDTESTERQKQKKQMPECLLTTPESLHILFSGKGYADLFKNLKAVIVDEWHELMSTKRGVQMELAISRLVAIQSALKIWGISATIGNLEEAKKVLTFPLFSNSIDKDTTIIRANIQKKIDISSILPDTIERFPWAGHLGTNLIYKILPIIEQSKTTLLFTNTRSQTEIWYQKLLDYAPELAGQIAMHHGSLDNEIRTWVENALHEEKLKVVVCTSSLDLGVDFRPVDTVIQVGSPKGVARFLQRAGRSGHRPDAISKIYFLPTHALELLEAAALKTAVKRQLIEKREPLLLCFDVLVQYLLTLAVSDGFDAEQLYDEIITTHCYQMLSKEEWLWALEFITTGGNGLAQYDDYKKVERQGNFYQVKKRKVAYQHRLSIGTIVSDPVIKVKYLNGSHIGSVEESFIARLNEGDVFWFAGRNLEFVMMKEMNALVRKTNKKSGILPRWAGGRLPLSSELSDLLREQLEIYLATNGQLASQENSIELQAIAPILILQKTWSIIPTKKQLLIEQLQTQEGHHLFFYTFEGRAVHEVLASLIAFRISKLQKITFSFAMNDYGFELLSDQEIPIQKALATDLFSAEHLLEDLSNSLNETEMAKRKFRDIAAISGLIFQGYPNKYISKKHLQASTSLLFDVFRKYDNDNLLIHQAYVESINLQLDLKRLQTALEKTNHQEIVLKKTLQPTPFAFPILVDRLREKLSSESLEDRVKKMTLQLEKLAG</sequence>
<dbReference type="Pfam" id="PF08494">
    <property type="entry name" value="DEAD_assoc"/>
    <property type="match status" value="1"/>
</dbReference>
<dbReference type="Pfam" id="PF00270">
    <property type="entry name" value="DEAD"/>
    <property type="match status" value="1"/>
</dbReference>
<dbReference type="CDD" id="cd18796">
    <property type="entry name" value="SF2_C_LHR"/>
    <property type="match status" value="1"/>
</dbReference>
<keyword evidence="2" id="KW-0227">DNA damage</keyword>
<dbReference type="Proteomes" id="UP000199513">
    <property type="component" value="Unassembled WGS sequence"/>
</dbReference>
<feature type="domain" description="Helicase ATP-binding" evidence="10">
    <location>
        <begin position="29"/>
        <end position="216"/>
    </location>
</feature>
<comment type="similarity">
    <text evidence="9">Belongs to the Lhr helicase family. Lhr-Core subfamily.</text>
</comment>
<dbReference type="EMBL" id="FONY01000003">
    <property type="protein sequence ID" value="SFE57597.1"/>
    <property type="molecule type" value="Genomic_DNA"/>
</dbReference>
<reference evidence="12 13" key="1">
    <citation type="submission" date="2016-10" db="EMBL/GenBank/DDBJ databases">
        <authorList>
            <person name="de Groot N.N."/>
        </authorList>
    </citation>
    <scope>NUCLEOTIDE SEQUENCE [LARGE SCALE GENOMIC DNA]</scope>
    <source>
        <strain>GEY</strain>
        <strain evidence="13">DSM 9560</strain>
    </source>
</reference>
<evidence type="ECO:0000256" key="6">
    <source>
        <dbReference type="ARBA" id="ARBA00023125"/>
    </source>
</evidence>
<dbReference type="InterPro" id="IPR052511">
    <property type="entry name" value="ATP-dep_Helicase"/>
</dbReference>
<accession>A0A1I2BNL3</accession>
<dbReference type="SMART" id="SM00490">
    <property type="entry name" value="HELICc"/>
    <property type="match status" value="1"/>
</dbReference>
<dbReference type="InterPro" id="IPR045628">
    <property type="entry name" value="Lhr_WH_dom"/>
</dbReference>
<dbReference type="OrthoDB" id="9815222at2"/>
<keyword evidence="4 12" id="KW-0347">Helicase</keyword>
<evidence type="ECO:0000256" key="4">
    <source>
        <dbReference type="ARBA" id="ARBA00022806"/>
    </source>
</evidence>
<dbReference type="GO" id="GO:0005524">
    <property type="term" value="F:ATP binding"/>
    <property type="evidence" value="ECO:0007669"/>
    <property type="project" value="UniProtKB-KW"/>
</dbReference>
<evidence type="ECO:0000259" key="11">
    <source>
        <dbReference type="PROSITE" id="PS51194"/>
    </source>
</evidence>
<dbReference type="GO" id="GO:0006281">
    <property type="term" value="P:DNA repair"/>
    <property type="evidence" value="ECO:0007669"/>
    <property type="project" value="UniProtKB-KW"/>
</dbReference>
<dbReference type="Pfam" id="PF19306">
    <property type="entry name" value="WHD_Lhr"/>
    <property type="match status" value="1"/>
</dbReference>
<dbReference type="PROSITE" id="PS51192">
    <property type="entry name" value="HELICASE_ATP_BIND_1"/>
    <property type="match status" value="1"/>
</dbReference>
<dbReference type="PIRSF" id="PIRSF037307">
    <property type="entry name" value="Lhr-like_helic_prd"/>
    <property type="match status" value="1"/>
</dbReference>
<protein>
    <submittedName>
        <fullName evidence="12">ATP-dependent helicase Lhr and Lhr-like helicase</fullName>
    </submittedName>
</protein>
<evidence type="ECO:0000256" key="9">
    <source>
        <dbReference type="ARBA" id="ARBA00093467"/>
    </source>
</evidence>